<evidence type="ECO:0000313" key="1">
    <source>
        <dbReference type="EMBL" id="MPC56202.1"/>
    </source>
</evidence>
<protein>
    <submittedName>
        <fullName evidence="1">Uncharacterized protein</fullName>
    </submittedName>
</protein>
<dbReference type="AlphaFoldDB" id="A0A5B7GBB0"/>
<organism evidence="1 2">
    <name type="scientific">Portunus trituberculatus</name>
    <name type="common">Swimming crab</name>
    <name type="synonym">Neptunus trituberculatus</name>
    <dbReference type="NCBI Taxonomy" id="210409"/>
    <lineage>
        <taxon>Eukaryota</taxon>
        <taxon>Metazoa</taxon>
        <taxon>Ecdysozoa</taxon>
        <taxon>Arthropoda</taxon>
        <taxon>Crustacea</taxon>
        <taxon>Multicrustacea</taxon>
        <taxon>Malacostraca</taxon>
        <taxon>Eumalacostraca</taxon>
        <taxon>Eucarida</taxon>
        <taxon>Decapoda</taxon>
        <taxon>Pleocyemata</taxon>
        <taxon>Brachyura</taxon>
        <taxon>Eubrachyura</taxon>
        <taxon>Portunoidea</taxon>
        <taxon>Portunidae</taxon>
        <taxon>Portuninae</taxon>
        <taxon>Portunus</taxon>
    </lineage>
</organism>
<keyword evidence="2" id="KW-1185">Reference proteome</keyword>
<sequence length="110" mass="12077">MALLCARSCNAQVVLPVEHSPAASSSSSYSIWHSTTSQEVVQFQQTEFLQVSNIHQQAILCTPNTNLNFHWALQLHTVPCNSTGPWLSIFTSSAIDYACGLSCHSPKRTL</sequence>
<accession>A0A5B7GBB0</accession>
<proteinExistence type="predicted"/>
<dbReference type="Proteomes" id="UP000324222">
    <property type="component" value="Unassembled WGS sequence"/>
</dbReference>
<reference evidence="1 2" key="1">
    <citation type="submission" date="2019-05" db="EMBL/GenBank/DDBJ databases">
        <title>Another draft genome of Portunus trituberculatus and its Hox gene families provides insights of decapod evolution.</title>
        <authorList>
            <person name="Jeong J.-H."/>
            <person name="Song I."/>
            <person name="Kim S."/>
            <person name="Choi T."/>
            <person name="Kim D."/>
            <person name="Ryu S."/>
            <person name="Kim W."/>
        </authorList>
    </citation>
    <scope>NUCLEOTIDE SEQUENCE [LARGE SCALE GENOMIC DNA]</scope>
    <source>
        <tissue evidence="1">Muscle</tissue>
    </source>
</reference>
<gene>
    <name evidence="1" type="ORF">E2C01_050155</name>
</gene>
<comment type="caution">
    <text evidence="1">The sequence shown here is derived from an EMBL/GenBank/DDBJ whole genome shotgun (WGS) entry which is preliminary data.</text>
</comment>
<dbReference type="EMBL" id="VSRR010013774">
    <property type="protein sequence ID" value="MPC56202.1"/>
    <property type="molecule type" value="Genomic_DNA"/>
</dbReference>
<evidence type="ECO:0000313" key="2">
    <source>
        <dbReference type="Proteomes" id="UP000324222"/>
    </source>
</evidence>
<name>A0A5B7GBB0_PORTR</name>